<gene>
    <name evidence="2" type="ORF">ACFSW4_05450</name>
</gene>
<accession>A0ABW5Q8Z2</accession>
<sequence length="147" mass="17305">MSSFLFTLSLLLHGVTFVIIFYLFQRIQQFKYSDDEQRVKDIEDLFNSYLLEIKDENKKFVESLSNLNSIKPEKQDEHISPNDDIYNSNIDMINPDMTSDQLDTPSTESQVLYMYKQGHTIDHIAKELDLGHTEVELIIKFNEKIHQ</sequence>
<reference evidence="3" key="1">
    <citation type="journal article" date="2019" name="Int. J. Syst. Evol. Microbiol.">
        <title>The Global Catalogue of Microorganisms (GCM) 10K type strain sequencing project: providing services to taxonomists for standard genome sequencing and annotation.</title>
        <authorList>
            <consortium name="The Broad Institute Genomics Platform"/>
            <consortium name="The Broad Institute Genome Sequencing Center for Infectious Disease"/>
            <person name="Wu L."/>
            <person name="Ma J."/>
        </authorList>
    </citation>
    <scope>NUCLEOTIDE SEQUENCE [LARGE SCALE GENOMIC DNA]</scope>
    <source>
        <strain evidence="3">TISTR 1571</strain>
    </source>
</reference>
<comment type="caution">
    <text evidence="2">The sequence shown here is derived from an EMBL/GenBank/DDBJ whole genome shotgun (WGS) entry which is preliminary data.</text>
</comment>
<dbReference type="RefSeq" id="WP_377327960.1">
    <property type="nucleotide sequence ID" value="NZ_JBHUMZ010000016.1"/>
</dbReference>
<dbReference type="EMBL" id="JBHUMZ010000016">
    <property type="protein sequence ID" value="MFD2638301.1"/>
    <property type="molecule type" value="Genomic_DNA"/>
</dbReference>
<dbReference type="InterPro" id="IPR046118">
    <property type="entry name" value="DUF6115"/>
</dbReference>
<organism evidence="2 3">
    <name type="scientific">Piscibacillus salipiscarius</name>
    <dbReference type="NCBI Taxonomy" id="299480"/>
    <lineage>
        <taxon>Bacteria</taxon>
        <taxon>Bacillati</taxon>
        <taxon>Bacillota</taxon>
        <taxon>Bacilli</taxon>
        <taxon>Bacillales</taxon>
        <taxon>Bacillaceae</taxon>
        <taxon>Piscibacillus</taxon>
    </lineage>
</organism>
<evidence type="ECO:0000313" key="2">
    <source>
        <dbReference type="EMBL" id="MFD2638301.1"/>
    </source>
</evidence>
<name>A0ABW5Q8Z2_9BACI</name>
<keyword evidence="3" id="KW-1185">Reference proteome</keyword>
<keyword evidence="1" id="KW-1133">Transmembrane helix</keyword>
<keyword evidence="1" id="KW-0812">Transmembrane</keyword>
<dbReference type="Proteomes" id="UP001597452">
    <property type="component" value="Unassembled WGS sequence"/>
</dbReference>
<feature type="transmembrane region" description="Helical" evidence="1">
    <location>
        <begin position="6"/>
        <end position="24"/>
    </location>
</feature>
<evidence type="ECO:0000313" key="3">
    <source>
        <dbReference type="Proteomes" id="UP001597452"/>
    </source>
</evidence>
<protein>
    <submittedName>
        <fullName evidence="2">DUF6115 domain-containing protein</fullName>
    </submittedName>
</protein>
<proteinExistence type="predicted"/>
<dbReference type="Pfam" id="PF19610">
    <property type="entry name" value="DUF6115"/>
    <property type="match status" value="1"/>
</dbReference>
<evidence type="ECO:0000256" key="1">
    <source>
        <dbReference type="SAM" id="Phobius"/>
    </source>
</evidence>
<keyword evidence="1" id="KW-0472">Membrane</keyword>